<feature type="domain" description="RNA polymerase sigma factor 70 region 4 type 2" evidence="7">
    <location>
        <begin position="126"/>
        <end position="177"/>
    </location>
</feature>
<reference evidence="9" key="1">
    <citation type="journal article" date="2019" name="Int. J. Syst. Evol. Microbiol.">
        <title>The Global Catalogue of Microorganisms (GCM) 10K type strain sequencing project: providing services to taxonomists for standard genome sequencing and annotation.</title>
        <authorList>
            <consortium name="The Broad Institute Genomics Platform"/>
            <consortium name="The Broad Institute Genome Sequencing Center for Infectious Disease"/>
            <person name="Wu L."/>
            <person name="Ma J."/>
        </authorList>
    </citation>
    <scope>NUCLEOTIDE SEQUENCE [LARGE SCALE GENOMIC DNA]</scope>
    <source>
        <strain evidence="9">CGMCC 1.10759</strain>
    </source>
</reference>
<dbReference type="RefSeq" id="WP_380598554.1">
    <property type="nucleotide sequence ID" value="NZ_JBHSDU010000003.1"/>
</dbReference>
<comment type="similarity">
    <text evidence="1">Belongs to the sigma-70 factor family. ECF subfamily.</text>
</comment>
<name>A0ABV8STJ4_9GAMM</name>
<dbReference type="InterPro" id="IPR013325">
    <property type="entry name" value="RNA_pol_sigma_r2"/>
</dbReference>
<comment type="caution">
    <text evidence="8">The sequence shown here is derived from an EMBL/GenBank/DDBJ whole genome shotgun (WGS) entry which is preliminary data.</text>
</comment>
<dbReference type="InterPro" id="IPR014284">
    <property type="entry name" value="RNA_pol_sigma-70_dom"/>
</dbReference>
<evidence type="ECO:0000256" key="4">
    <source>
        <dbReference type="ARBA" id="ARBA00023125"/>
    </source>
</evidence>
<dbReference type="Pfam" id="PF04542">
    <property type="entry name" value="Sigma70_r2"/>
    <property type="match status" value="1"/>
</dbReference>
<sequence>MASQPPDTPERQDDFASFMRAYQDMVYSTAARITGRDGPAEDIAQQVFLKAYENFAQLRTSPAAGGWLKTVARNLALNHATRYRRRWRFFSELRGDDDDEADMEIPQLEGEGIAAVDLDADTRRAIVAEALQKLPDHRRLPLVLYHFEEMSYDEIAQQLGISLPKVKIDIMRARGALAKILAARGLTAECF</sequence>
<dbReference type="InterPro" id="IPR013249">
    <property type="entry name" value="RNA_pol_sigma70_r4_t2"/>
</dbReference>
<keyword evidence="3" id="KW-0731">Sigma factor</keyword>
<dbReference type="SUPFAM" id="SSF88659">
    <property type="entry name" value="Sigma3 and sigma4 domains of RNA polymerase sigma factors"/>
    <property type="match status" value="1"/>
</dbReference>
<dbReference type="NCBIfam" id="TIGR02937">
    <property type="entry name" value="sigma70-ECF"/>
    <property type="match status" value="1"/>
</dbReference>
<evidence type="ECO:0000259" key="7">
    <source>
        <dbReference type="Pfam" id="PF08281"/>
    </source>
</evidence>
<evidence type="ECO:0000313" key="9">
    <source>
        <dbReference type="Proteomes" id="UP001595904"/>
    </source>
</evidence>
<evidence type="ECO:0000313" key="8">
    <source>
        <dbReference type="EMBL" id="MFC4310776.1"/>
    </source>
</evidence>
<keyword evidence="5" id="KW-0804">Transcription</keyword>
<evidence type="ECO:0000256" key="2">
    <source>
        <dbReference type="ARBA" id="ARBA00023015"/>
    </source>
</evidence>
<dbReference type="PANTHER" id="PTHR43133:SF8">
    <property type="entry name" value="RNA POLYMERASE SIGMA FACTOR HI_1459-RELATED"/>
    <property type="match status" value="1"/>
</dbReference>
<dbReference type="SUPFAM" id="SSF88946">
    <property type="entry name" value="Sigma2 domain of RNA polymerase sigma factors"/>
    <property type="match status" value="1"/>
</dbReference>
<keyword evidence="4" id="KW-0238">DNA-binding</keyword>
<protein>
    <submittedName>
        <fullName evidence="8">RNA polymerase sigma factor</fullName>
    </submittedName>
</protein>
<keyword evidence="9" id="KW-1185">Reference proteome</keyword>
<dbReference type="InterPro" id="IPR013324">
    <property type="entry name" value="RNA_pol_sigma_r3/r4-like"/>
</dbReference>
<keyword evidence="2" id="KW-0805">Transcription regulation</keyword>
<dbReference type="Gene3D" id="1.10.10.10">
    <property type="entry name" value="Winged helix-like DNA-binding domain superfamily/Winged helix DNA-binding domain"/>
    <property type="match status" value="1"/>
</dbReference>
<dbReference type="Gene3D" id="1.10.1740.10">
    <property type="match status" value="1"/>
</dbReference>
<evidence type="ECO:0000256" key="1">
    <source>
        <dbReference type="ARBA" id="ARBA00010641"/>
    </source>
</evidence>
<dbReference type="InterPro" id="IPR036388">
    <property type="entry name" value="WH-like_DNA-bd_sf"/>
</dbReference>
<dbReference type="EMBL" id="JBHSDU010000003">
    <property type="protein sequence ID" value="MFC4310776.1"/>
    <property type="molecule type" value="Genomic_DNA"/>
</dbReference>
<dbReference type="InterPro" id="IPR039425">
    <property type="entry name" value="RNA_pol_sigma-70-like"/>
</dbReference>
<feature type="domain" description="RNA polymerase sigma-70 region 2" evidence="6">
    <location>
        <begin position="19"/>
        <end position="85"/>
    </location>
</feature>
<accession>A0ABV8STJ4</accession>
<dbReference type="Proteomes" id="UP001595904">
    <property type="component" value="Unassembled WGS sequence"/>
</dbReference>
<dbReference type="InterPro" id="IPR007627">
    <property type="entry name" value="RNA_pol_sigma70_r2"/>
</dbReference>
<proteinExistence type="inferred from homology"/>
<dbReference type="CDD" id="cd06171">
    <property type="entry name" value="Sigma70_r4"/>
    <property type="match status" value="1"/>
</dbReference>
<dbReference type="Pfam" id="PF08281">
    <property type="entry name" value="Sigma70_r4_2"/>
    <property type="match status" value="1"/>
</dbReference>
<evidence type="ECO:0000256" key="5">
    <source>
        <dbReference type="ARBA" id="ARBA00023163"/>
    </source>
</evidence>
<organism evidence="8 9">
    <name type="scientific">Steroidobacter flavus</name>
    <dbReference type="NCBI Taxonomy" id="1842136"/>
    <lineage>
        <taxon>Bacteria</taxon>
        <taxon>Pseudomonadati</taxon>
        <taxon>Pseudomonadota</taxon>
        <taxon>Gammaproteobacteria</taxon>
        <taxon>Steroidobacterales</taxon>
        <taxon>Steroidobacteraceae</taxon>
        <taxon>Steroidobacter</taxon>
    </lineage>
</organism>
<dbReference type="PANTHER" id="PTHR43133">
    <property type="entry name" value="RNA POLYMERASE ECF-TYPE SIGMA FACTO"/>
    <property type="match status" value="1"/>
</dbReference>
<gene>
    <name evidence="8" type="ORF">ACFPN2_16905</name>
</gene>
<evidence type="ECO:0000259" key="6">
    <source>
        <dbReference type="Pfam" id="PF04542"/>
    </source>
</evidence>
<evidence type="ECO:0000256" key="3">
    <source>
        <dbReference type="ARBA" id="ARBA00023082"/>
    </source>
</evidence>